<evidence type="ECO:0000313" key="14">
    <source>
        <dbReference type="EMBL" id="AYU82846.1"/>
    </source>
</evidence>
<feature type="transmembrane region" description="Helical" evidence="12">
    <location>
        <begin position="39"/>
        <end position="57"/>
    </location>
</feature>
<dbReference type="OrthoDB" id="272303at2759"/>
<evidence type="ECO:0000256" key="3">
    <source>
        <dbReference type="ARBA" id="ARBA00022475"/>
    </source>
</evidence>
<evidence type="ECO:0000313" key="15">
    <source>
        <dbReference type="Proteomes" id="UP000274082"/>
    </source>
</evidence>
<feature type="region of interest" description="Disordered" evidence="11">
    <location>
        <begin position="11"/>
        <end position="31"/>
    </location>
</feature>
<evidence type="ECO:0000256" key="4">
    <source>
        <dbReference type="ARBA" id="ARBA00022692"/>
    </source>
</evidence>
<evidence type="ECO:0000256" key="2">
    <source>
        <dbReference type="ARBA" id="ARBA00010929"/>
    </source>
</evidence>
<comment type="similarity">
    <text evidence="2">Belongs to the HAP2/GCS1 family.</text>
</comment>
<feature type="transmembrane region" description="Helical" evidence="12">
    <location>
        <begin position="664"/>
        <end position="691"/>
    </location>
</feature>
<keyword evidence="10" id="KW-0278">Fertilization</keyword>
<dbReference type="Pfam" id="PF10699">
    <property type="entry name" value="HAP2-GCS1"/>
    <property type="match status" value="1"/>
</dbReference>
<feature type="compositionally biased region" description="Polar residues" evidence="11">
    <location>
        <begin position="868"/>
        <end position="883"/>
    </location>
</feature>
<dbReference type="VEuPathDB" id="TriTrypDB:LdCL_350009600"/>
<keyword evidence="3" id="KW-1003">Cell membrane</keyword>
<accession>A0A3S7X8Q7</accession>
<evidence type="ECO:0000256" key="12">
    <source>
        <dbReference type="SAM" id="Phobius"/>
    </source>
</evidence>
<evidence type="ECO:0000256" key="11">
    <source>
        <dbReference type="SAM" id="MobiDB-lite"/>
    </source>
</evidence>
<dbReference type="InterPro" id="IPR040326">
    <property type="entry name" value="HAP2/GCS1"/>
</dbReference>
<dbReference type="PANTHER" id="PTHR31764:SF0">
    <property type="entry name" value="GENERATIVE CELL SPECIFIC-1_HAP2 DOMAIN-CONTAINING PROTEIN"/>
    <property type="match status" value="1"/>
</dbReference>
<feature type="domain" description="Generative cell specific-1/HAP2" evidence="13">
    <location>
        <begin position="146"/>
        <end position="656"/>
    </location>
</feature>
<proteinExistence type="inferred from homology"/>
<evidence type="ECO:0000259" key="13">
    <source>
        <dbReference type="Pfam" id="PF10699"/>
    </source>
</evidence>
<organism evidence="14 15">
    <name type="scientific">Leishmania donovani</name>
    <dbReference type="NCBI Taxonomy" id="5661"/>
    <lineage>
        <taxon>Eukaryota</taxon>
        <taxon>Discoba</taxon>
        <taxon>Euglenozoa</taxon>
        <taxon>Kinetoplastea</taxon>
        <taxon>Metakinetoplastina</taxon>
        <taxon>Trypanosomatida</taxon>
        <taxon>Trypanosomatidae</taxon>
        <taxon>Leishmaniinae</taxon>
        <taxon>Leishmania</taxon>
    </lineage>
</organism>
<reference evidence="14 15" key="1">
    <citation type="journal article" date="2018" name="Sci. Rep.">
        <title>A complete Leishmania donovani reference genome identifies novel genetic variations associated with virulence.</title>
        <authorList>
            <person name="Lypaczewski P."/>
            <person name="Hoshizaki J."/>
            <person name="Zhang W.-W."/>
            <person name="McCall L.-I."/>
            <person name="Torcivia-Rodriguez J."/>
            <person name="Simonyan V."/>
            <person name="Kaur A."/>
            <person name="Dewar K."/>
            <person name="Matlashewski G."/>
        </authorList>
    </citation>
    <scope>NUCLEOTIDE SEQUENCE [LARGE SCALE GENOMIC DNA]</scope>
    <source>
        <strain evidence="14 15">LdCL</strain>
    </source>
</reference>
<dbReference type="GO" id="GO:0007338">
    <property type="term" value="P:single fertilization"/>
    <property type="evidence" value="ECO:0007669"/>
    <property type="project" value="UniProtKB-KW"/>
</dbReference>
<keyword evidence="5" id="KW-0732">Signal</keyword>
<evidence type="ECO:0000256" key="9">
    <source>
        <dbReference type="ARBA" id="ARBA00023157"/>
    </source>
</evidence>
<evidence type="ECO:0000256" key="1">
    <source>
        <dbReference type="ARBA" id="ARBA00004251"/>
    </source>
</evidence>
<feature type="transmembrane region" description="Helical" evidence="12">
    <location>
        <begin position="103"/>
        <end position="123"/>
    </location>
</feature>
<gene>
    <name evidence="14" type="ORF">LdCL_350009600</name>
</gene>
<keyword evidence="6 12" id="KW-1133">Transmembrane helix</keyword>
<keyword evidence="15" id="KW-1185">Reference proteome</keyword>
<name>A0A3S7X8Q7_LEIDO</name>
<keyword evidence="7" id="KW-0446">Lipid-binding</keyword>
<dbReference type="AlphaFoldDB" id="A0A3S7X8Q7"/>
<keyword evidence="8 12" id="KW-0472">Membrane</keyword>
<evidence type="ECO:0000256" key="8">
    <source>
        <dbReference type="ARBA" id="ARBA00023136"/>
    </source>
</evidence>
<sequence length="917" mass="97756">MPRAYVVTRHPAATENAMPHHRAHSSEGGKSGVLPSSRVSLLAILCGYLALTAALVASEPARKSGLVVLLVWVYRMTRETMRAYLAPQSRCSLCRSPKPRRHALAQVTVCIAVLCVSLLVRLACPARAAFVSSSLISYCSDSGDENISCTKKMVVTVTVEGEQLPGEESLLFLNSATDMTVNNGTAVQFSPLRITTSRSAVRYRYPLFYVQNYNAKPYEATVKGSLLNQCNADFNADTATCGLAYDAAGKAIPYSQGFCCDCSMCQTLGLCQPDARANAACNIFDKYTTASCLRFAQRWYSGYTIGGYMTWYTVNLTLSRNVSGSGGAGAAEKVVMHLSPSNNGETAGEGWDVMARIVGTYAPVDQPLDLTSRMLFAPAIPPNDARVQAGAAEWLLLPTNLVTLDGRECDKVGVSYEAFASQGNKCNLRPGSCLSSQLEDYRTADLQRIAAGNKGQYMATSFGDFNLENDAATSPYISYLAASPAATMISITVSADDLEYTVGLASGKIVSADLNKPTLQAGTADGVMTVMVRNTAAVTGRLVVGMLNCSDGVFPMTAQKLSLAAQQQAAVTFKVYVQNSYASGKASCTVVVRNAHEAITDLRVVSWKVSSTNFHNGTQGGSADDGSGGVSTEESSAASCLNCRTLDIACAVRRRCWQLILLDLFVYLLIIAVVLCVIFFWRVFCCCLYLLGRQHRRGSGGEAEPKNEASRWGGCWKRRGESGGTSSSRHTDHKNSGSSDAPLQAAAPVSPAPPSAPAMMYVPTPICYEPAPFTTRSGGVEAASSAASFTPPLQALPPPPAVLHPLALMPPPRWCPYGNEEAVVPGEGPCAAHAFPPHSPIGSFAFAAPPACPALRYGEEWNRCGSATSMSPLTPSRSTQEGSPYNEEARCTPRAFQRSWASTPRPPQSPGANAPYL</sequence>
<evidence type="ECO:0000256" key="6">
    <source>
        <dbReference type="ARBA" id="ARBA00022989"/>
    </source>
</evidence>
<protein>
    <submittedName>
        <fullName evidence="14">Generative cell specific 1 protein, putative</fullName>
    </submittedName>
</protein>
<dbReference type="VEuPathDB" id="TriTrypDB:LdBPK_350450.1"/>
<dbReference type="Proteomes" id="UP000274082">
    <property type="component" value="Chromosome 35"/>
</dbReference>
<dbReference type="GO" id="GO:0008289">
    <property type="term" value="F:lipid binding"/>
    <property type="evidence" value="ECO:0007669"/>
    <property type="project" value="UniProtKB-KW"/>
</dbReference>
<comment type="subcellular location">
    <subcellularLocation>
        <location evidence="1">Cell membrane</location>
        <topology evidence="1">Single-pass type I membrane protein</topology>
    </subcellularLocation>
</comment>
<evidence type="ECO:0000256" key="5">
    <source>
        <dbReference type="ARBA" id="ARBA00022729"/>
    </source>
</evidence>
<dbReference type="GO" id="GO:0005886">
    <property type="term" value="C:plasma membrane"/>
    <property type="evidence" value="ECO:0007669"/>
    <property type="project" value="UniProtKB-SubCell"/>
</dbReference>
<keyword evidence="9" id="KW-1015">Disulfide bond</keyword>
<dbReference type="VEuPathDB" id="TriTrypDB:LDHU3_35.0610"/>
<dbReference type="InterPro" id="IPR018928">
    <property type="entry name" value="HAP2/GCS1_dom"/>
</dbReference>
<evidence type="ECO:0000256" key="7">
    <source>
        <dbReference type="ARBA" id="ARBA00023121"/>
    </source>
</evidence>
<feature type="region of interest" description="Disordered" evidence="11">
    <location>
        <begin position="868"/>
        <end position="917"/>
    </location>
</feature>
<evidence type="ECO:0000256" key="10">
    <source>
        <dbReference type="ARBA" id="ARBA00023279"/>
    </source>
</evidence>
<feature type="region of interest" description="Disordered" evidence="11">
    <location>
        <begin position="696"/>
        <end position="751"/>
    </location>
</feature>
<dbReference type="PANTHER" id="PTHR31764">
    <property type="entry name" value="PROTEIN HAPLESS 2"/>
    <property type="match status" value="1"/>
</dbReference>
<dbReference type="EMBL" id="CP029534">
    <property type="protein sequence ID" value="AYU82846.1"/>
    <property type="molecule type" value="Genomic_DNA"/>
</dbReference>
<keyword evidence="4 12" id="KW-0812">Transmembrane</keyword>